<dbReference type="EC" id="2.7.11.1" evidence="3"/>
<dbReference type="GO" id="GO:0005524">
    <property type="term" value="F:ATP binding"/>
    <property type="evidence" value="ECO:0007669"/>
    <property type="project" value="UniProtKB-UniRule"/>
</dbReference>
<dbReference type="EMBL" id="CAMGYJ010000005">
    <property type="protein sequence ID" value="CAI0410674.1"/>
    <property type="molecule type" value="Genomic_DNA"/>
</dbReference>
<evidence type="ECO:0000256" key="10">
    <source>
        <dbReference type="ARBA" id="ARBA00047899"/>
    </source>
</evidence>
<dbReference type="Pfam" id="PF07714">
    <property type="entry name" value="PK_Tyr_Ser-Thr"/>
    <property type="match status" value="1"/>
</dbReference>
<dbReference type="Proteomes" id="UP001154282">
    <property type="component" value="Unassembled WGS sequence"/>
</dbReference>
<evidence type="ECO:0000256" key="3">
    <source>
        <dbReference type="ARBA" id="ARBA00012513"/>
    </source>
</evidence>
<proteinExistence type="inferred from homology"/>
<comment type="catalytic activity">
    <reaction evidence="11">
        <text>L-seryl-[protein] + ATP = O-phospho-L-seryl-[protein] + ADP + H(+)</text>
        <dbReference type="Rhea" id="RHEA:17989"/>
        <dbReference type="Rhea" id="RHEA-COMP:9863"/>
        <dbReference type="Rhea" id="RHEA-COMP:11604"/>
        <dbReference type="ChEBI" id="CHEBI:15378"/>
        <dbReference type="ChEBI" id="CHEBI:29999"/>
        <dbReference type="ChEBI" id="CHEBI:30616"/>
        <dbReference type="ChEBI" id="CHEBI:83421"/>
        <dbReference type="ChEBI" id="CHEBI:456216"/>
        <dbReference type="EC" id="2.7.11.1"/>
    </reaction>
</comment>
<sequence length="740" mass="82127">MEYNCSGGGTAASFNKSWAQQTEESYQLQLALALRMSSLAALATDPNSLTSPAWDDLVHKRLPVASASSSSSSSSPDSAQSISRRFWVNGSLSYYDRIPDGFYAIYGMDPYVWTISTDQSELGWIPSIDALKAVDPHAESAMKVVLVDRFKDHVLRELFDRVASLSSDRFSTNDAVSEIANIVCSRMGGEALIEDGEFCQYWMECADILRYRLRSVIIPIGSLSVGLCIHRALLFKVLADSINLPCRIAKGCKYCTRDLASCCLVQVGNEREYLVDLFSKPGALSHPDSSLNCTSSISAASPLSYPRFNHVPTVEDVRAMAKLYFFDGQALNLTFDTNTNSVTRTVIIEGGLGLPKASKSLAHAANDNHEASQSVVMQTTSQCTVFHKDPNVSSPFPYVINSRNVDKGGIQSSHLLMTGHQDVHPVSVFSNNIPGTSDHKWYMESKQMKHSSNDLHLEDEDLDIRWSELVVREKIGEGSFGTVHRAEWRGSEVAVKILAEQDFHPEHLKEFLAEVAIMKRLRHPNIVLFMGAVTHPPHLSIVTEYLSRGSLHKLLHKPEARLMLDERQRLNMASDVAKGMNYLHQLRPPIVHRDLKSPNLLVDSTYTVKVCDFGLSRPKANTYLSSKTAAGTPEWMAPEVLRNEQSNEKSDVYSFGVVLWELATLQQPWKDLKQAQVIGAVGFKGQKLQIPDNINPGVAALIEACLANDPSHRPSFSYIVEALQKLIRSPMSRPPRVHVA</sequence>
<dbReference type="PROSITE" id="PS00108">
    <property type="entry name" value="PROTEIN_KINASE_ST"/>
    <property type="match status" value="1"/>
</dbReference>
<dbReference type="InterPro" id="IPR011009">
    <property type="entry name" value="Kinase-like_dom_sf"/>
</dbReference>
<dbReference type="FunFam" id="3.30.200.20:FF:000060">
    <property type="entry name" value="Serine/threonine-protein kinase isoform 1"/>
    <property type="match status" value="1"/>
</dbReference>
<evidence type="ECO:0000259" key="13">
    <source>
        <dbReference type="PROSITE" id="PS50011"/>
    </source>
</evidence>
<dbReference type="InterPro" id="IPR051681">
    <property type="entry name" value="Ser/Thr_Kinases-Pseudokinases"/>
</dbReference>
<feature type="binding site" evidence="12">
    <location>
        <position position="496"/>
    </location>
    <ligand>
        <name>ATP</name>
        <dbReference type="ChEBI" id="CHEBI:30616"/>
    </ligand>
</feature>
<dbReference type="PANTHER" id="PTHR44329">
    <property type="entry name" value="SERINE/THREONINE-PROTEIN KINASE TNNI3K-RELATED"/>
    <property type="match status" value="1"/>
</dbReference>
<dbReference type="FunFam" id="1.10.510.10:FF:000476">
    <property type="entry name" value="PAS domain-containing protein tyrosine kinase family protein"/>
    <property type="match status" value="1"/>
</dbReference>
<keyword evidence="5" id="KW-0808">Transferase</keyword>
<keyword evidence="7" id="KW-0418">Kinase</keyword>
<evidence type="ECO:0000256" key="1">
    <source>
        <dbReference type="ARBA" id="ARBA00004370"/>
    </source>
</evidence>
<dbReference type="SUPFAM" id="SSF56112">
    <property type="entry name" value="Protein kinase-like (PK-like)"/>
    <property type="match status" value="1"/>
</dbReference>
<evidence type="ECO:0000313" key="15">
    <source>
        <dbReference type="Proteomes" id="UP001154282"/>
    </source>
</evidence>
<dbReference type="Pfam" id="PF14381">
    <property type="entry name" value="EDR1_CTR1_ARMC3_pept"/>
    <property type="match status" value="1"/>
</dbReference>
<evidence type="ECO:0000256" key="4">
    <source>
        <dbReference type="ARBA" id="ARBA00022527"/>
    </source>
</evidence>
<comment type="similarity">
    <text evidence="2">Belongs to the protein kinase superfamily. TKL Ser/Thr protein kinase family. RAF subfamily.</text>
</comment>
<dbReference type="CDD" id="cd13999">
    <property type="entry name" value="STKc_MAP3K-like"/>
    <property type="match status" value="1"/>
</dbReference>
<evidence type="ECO:0000256" key="12">
    <source>
        <dbReference type="PROSITE-ProRule" id="PRU10141"/>
    </source>
</evidence>
<dbReference type="Gene3D" id="3.30.200.20">
    <property type="entry name" value="Phosphorylase Kinase, domain 1"/>
    <property type="match status" value="1"/>
</dbReference>
<dbReference type="InterPro" id="IPR000719">
    <property type="entry name" value="Prot_kinase_dom"/>
</dbReference>
<dbReference type="InterPro" id="IPR055164">
    <property type="entry name" value="EDR1/CTR1/ARMC3-like_pept-like"/>
</dbReference>
<dbReference type="GO" id="GO:0016020">
    <property type="term" value="C:membrane"/>
    <property type="evidence" value="ECO:0007669"/>
    <property type="project" value="UniProtKB-SubCell"/>
</dbReference>
<dbReference type="Gene3D" id="1.10.510.10">
    <property type="entry name" value="Transferase(Phosphotransferase) domain 1"/>
    <property type="match status" value="1"/>
</dbReference>
<evidence type="ECO:0000313" key="14">
    <source>
        <dbReference type="EMBL" id="CAI0410674.1"/>
    </source>
</evidence>
<dbReference type="PRINTS" id="PR00109">
    <property type="entry name" value="TYRKINASE"/>
</dbReference>
<evidence type="ECO:0000256" key="2">
    <source>
        <dbReference type="ARBA" id="ARBA00010507"/>
    </source>
</evidence>
<dbReference type="InterPro" id="IPR017441">
    <property type="entry name" value="Protein_kinase_ATP_BS"/>
</dbReference>
<keyword evidence="8 12" id="KW-0067">ATP-binding</keyword>
<protein>
    <recommendedName>
        <fullName evidence="3">non-specific serine/threonine protein kinase</fullName>
        <ecNumber evidence="3">2.7.11.1</ecNumber>
    </recommendedName>
</protein>
<comment type="subcellular location">
    <subcellularLocation>
        <location evidence="1">Membrane</location>
    </subcellularLocation>
</comment>
<evidence type="ECO:0000256" key="11">
    <source>
        <dbReference type="ARBA" id="ARBA00048679"/>
    </source>
</evidence>
<dbReference type="InterPro" id="IPR001245">
    <property type="entry name" value="Ser-Thr/Tyr_kinase_cat_dom"/>
</dbReference>
<keyword evidence="9" id="KW-0472">Membrane</keyword>
<keyword evidence="6 12" id="KW-0547">Nucleotide-binding</keyword>
<dbReference type="AlphaFoldDB" id="A0AAV0JN69"/>
<keyword evidence="15" id="KW-1185">Reference proteome</keyword>
<comment type="caution">
    <text evidence="14">The sequence shown here is derived from an EMBL/GenBank/DDBJ whole genome shotgun (WGS) entry which is preliminary data.</text>
</comment>
<evidence type="ECO:0000256" key="9">
    <source>
        <dbReference type="ARBA" id="ARBA00023136"/>
    </source>
</evidence>
<dbReference type="PANTHER" id="PTHR44329:SF204">
    <property type="entry name" value="PROTEIN KINASE DOMAIN-CONTAINING PROTEIN"/>
    <property type="match status" value="1"/>
</dbReference>
<dbReference type="SMART" id="SM00220">
    <property type="entry name" value="S_TKc"/>
    <property type="match status" value="1"/>
</dbReference>
<dbReference type="InterPro" id="IPR008271">
    <property type="entry name" value="Ser/Thr_kinase_AS"/>
</dbReference>
<evidence type="ECO:0000256" key="8">
    <source>
        <dbReference type="ARBA" id="ARBA00022840"/>
    </source>
</evidence>
<accession>A0AAV0JN69</accession>
<name>A0AAV0JN69_9ROSI</name>
<dbReference type="GO" id="GO:0004674">
    <property type="term" value="F:protein serine/threonine kinase activity"/>
    <property type="evidence" value="ECO:0007669"/>
    <property type="project" value="UniProtKB-KW"/>
</dbReference>
<evidence type="ECO:0000256" key="7">
    <source>
        <dbReference type="ARBA" id="ARBA00022777"/>
    </source>
</evidence>
<evidence type="ECO:0000256" key="5">
    <source>
        <dbReference type="ARBA" id="ARBA00022679"/>
    </source>
</evidence>
<evidence type="ECO:0000256" key="6">
    <source>
        <dbReference type="ARBA" id="ARBA00022741"/>
    </source>
</evidence>
<gene>
    <name evidence="14" type="ORF">LITE_LOCUS14866</name>
</gene>
<reference evidence="14" key="1">
    <citation type="submission" date="2022-08" db="EMBL/GenBank/DDBJ databases">
        <authorList>
            <person name="Gutierrez-Valencia J."/>
        </authorList>
    </citation>
    <scope>NUCLEOTIDE SEQUENCE</scope>
</reference>
<keyword evidence="4" id="KW-0723">Serine/threonine-protein kinase</keyword>
<comment type="catalytic activity">
    <reaction evidence="10">
        <text>L-threonyl-[protein] + ATP = O-phospho-L-threonyl-[protein] + ADP + H(+)</text>
        <dbReference type="Rhea" id="RHEA:46608"/>
        <dbReference type="Rhea" id="RHEA-COMP:11060"/>
        <dbReference type="Rhea" id="RHEA-COMP:11605"/>
        <dbReference type="ChEBI" id="CHEBI:15378"/>
        <dbReference type="ChEBI" id="CHEBI:30013"/>
        <dbReference type="ChEBI" id="CHEBI:30616"/>
        <dbReference type="ChEBI" id="CHEBI:61977"/>
        <dbReference type="ChEBI" id="CHEBI:456216"/>
        <dbReference type="EC" id="2.7.11.1"/>
    </reaction>
</comment>
<dbReference type="PROSITE" id="PS50011">
    <property type="entry name" value="PROTEIN_KINASE_DOM"/>
    <property type="match status" value="1"/>
</dbReference>
<feature type="domain" description="Protein kinase" evidence="13">
    <location>
        <begin position="469"/>
        <end position="727"/>
    </location>
</feature>
<organism evidence="14 15">
    <name type="scientific">Linum tenue</name>
    <dbReference type="NCBI Taxonomy" id="586396"/>
    <lineage>
        <taxon>Eukaryota</taxon>
        <taxon>Viridiplantae</taxon>
        <taxon>Streptophyta</taxon>
        <taxon>Embryophyta</taxon>
        <taxon>Tracheophyta</taxon>
        <taxon>Spermatophyta</taxon>
        <taxon>Magnoliopsida</taxon>
        <taxon>eudicotyledons</taxon>
        <taxon>Gunneridae</taxon>
        <taxon>Pentapetalae</taxon>
        <taxon>rosids</taxon>
        <taxon>fabids</taxon>
        <taxon>Malpighiales</taxon>
        <taxon>Linaceae</taxon>
        <taxon>Linum</taxon>
    </lineage>
</organism>
<dbReference type="PROSITE" id="PS00107">
    <property type="entry name" value="PROTEIN_KINASE_ATP"/>
    <property type="match status" value="1"/>
</dbReference>